<dbReference type="AlphaFoldDB" id="A0A0Q3JYR7"/>
<organism evidence="2">
    <name type="scientific">Brachypodium distachyon</name>
    <name type="common">Purple false brome</name>
    <name type="synonym">Trachynia distachya</name>
    <dbReference type="NCBI Taxonomy" id="15368"/>
    <lineage>
        <taxon>Eukaryota</taxon>
        <taxon>Viridiplantae</taxon>
        <taxon>Streptophyta</taxon>
        <taxon>Embryophyta</taxon>
        <taxon>Tracheophyta</taxon>
        <taxon>Spermatophyta</taxon>
        <taxon>Magnoliopsida</taxon>
        <taxon>Liliopsida</taxon>
        <taxon>Poales</taxon>
        <taxon>Poaceae</taxon>
        <taxon>BOP clade</taxon>
        <taxon>Pooideae</taxon>
        <taxon>Stipodae</taxon>
        <taxon>Brachypodieae</taxon>
        <taxon>Brachypodium</taxon>
    </lineage>
</organism>
<feature type="compositionally biased region" description="Polar residues" evidence="1">
    <location>
        <begin position="54"/>
        <end position="64"/>
    </location>
</feature>
<keyword evidence="4" id="KW-1185">Reference proteome</keyword>
<sequence length="73" mass="8260">MELGSQISALRSERKQIKRSLISNQLEIERTKKIKLVPSICCKARNQMVPDTSWEPTSRQQMPYASQVAGNGL</sequence>
<dbReference type="EMBL" id="CM000880">
    <property type="protein sequence ID" value="KQK22595.1"/>
    <property type="molecule type" value="Genomic_DNA"/>
</dbReference>
<feature type="region of interest" description="Disordered" evidence="1">
    <location>
        <begin position="50"/>
        <end position="73"/>
    </location>
</feature>
<gene>
    <name evidence="2" type="ORF">BRADI_1g68255v3</name>
</gene>
<evidence type="ECO:0000313" key="3">
    <source>
        <dbReference type="EnsemblPlants" id="KQK22595"/>
    </source>
</evidence>
<evidence type="ECO:0000313" key="4">
    <source>
        <dbReference type="Proteomes" id="UP000008810"/>
    </source>
</evidence>
<name>A0A0Q3JYR7_BRADI</name>
<dbReference type="EnsemblPlants" id="KQK22595">
    <property type="protein sequence ID" value="KQK22595"/>
    <property type="gene ID" value="BRADI_1g68255v3"/>
</dbReference>
<reference evidence="2" key="2">
    <citation type="submission" date="2017-06" db="EMBL/GenBank/DDBJ databases">
        <title>WGS assembly of Brachypodium distachyon.</title>
        <authorList>
            <consortium name="The International Brachypodium Initiative"/>
            <person name="Lucas S."/>
            <person name="Harmon-Smith M."/>
            <person name="Lail K."/>
            <person name="Tice H."/>
            <person name="Grimwood J."/>
            <person name="Bruce D."/>
            <person name="Barry K."/>
            <person name="Shu S."/>
            <person name="Lindquist E."/>
            <person name="Wang M."/>
            <person name="Pitluck S."/>
            <person name="Vogel J.P."/>
            <person name="Garvin D.F."/>
            <person name="Mockler T.C."/>
            <person name="Schmutz J."/>
            <person name="Rokhsar D."/>
            <person name="Bevan M.W."/>
        </authorList>
    </citation>
    <scope>NUCLEOTIDE SEQUENCE</scope>
    <source>
        <strain evidence="2">Bd21</strain>
    </source>
</reference>
<evidence type="ECO:0000313" key="2">
    <source>
        <dbReference type="EMBL" id="KQK22595.1"/>
    </source>
</evidence>
<reference evidence="2 3" key="1">
    <citation type="journal article" date="2010" name="Nature">
        <title>Genome sequencing and analysis of the model grass Brachypodium distachyon.</title>
        <authorList>
            <consortium name="International Brachypodium Initiative"/>
        </authorList>
    </citation>
    <scope>NUCLEOTIDE SEQUENCE [LARGE SCALE GENOMIC DNA]</scope>
    <source>
        <strain evidence="2 3">Bd21</strain>
    </source>
</reference>
<proteinExistence type="predicted"/>
<protein>
    <submittedName>
        <fullName evidence="2 3">Uncharacterized protein</fullName>
    </submittedName>
</protein>
<dbReference type="Proteomes" id="UP000008810">
    <property type="component" value="Chromosome 1"/>
</dbReference>
<dbReference type="Gramene" id="KQK22595">
    <property type="protein sequence ID" value="KQK22595"/>
    <property type="gene ID" value="BRADI_1g68255v3"/>
</dbReference>
<reference evidence="3" key="3">
    <citation type="submission" date="2018-08" db="UniProtKB">
        <authorList>
            <consortium name="EnsemblPlants"/>
        </authorList>
    </citation>
    <scope>IDENTIFICATION</scope>
    <source>
        <strain evidence="3">cv. Bd21</strain>
    </source>
</reference>
<accession>A0A0Q3JYR7</accession>
<dbReference type="InParanoid" id="A0A0Q3JYR7"/>
<evidence type="ECO:0000256" key="1">
    <source>
        <dbReference type="SAM" id="MobiDB-lite"/>
    </source>
</evidence>